<feature type="domain" description="Transposase InsH N-terminal" evidence="1">
    <location>
        <begin position="17"/>
        <end position="114"/>
    </location>
</feature>
<dbReference type="PANTHER" id="PTHR33803:SF3">
    <property type="entry name" value="BLL1974 PROTEIN"/>
    <property type="match status" value="1"/>
</dbReference>
<proteinExistence type="predicted"/>
<evidence type="ECO:0000259" key="1">
    <source>
        <dbReference type="Pfam" id="PF05598"/>
    </source>
</evidence>
<dbReference type="EMBL" id="UOGA01000014">
    <property type="protein sequence ID" value="VAX14796.1"/>
    <property type="molecule type" value="Genomic_DNA"/>
</dbReference>
<dbReference type="Pfam" id="PF05598">
    <property type="entry name" value="DUF772"/>
    <property type="match status" value="1"/>
</dbReference>
<dbReference type="AlphaFoldDB" id="A0A3B1B936"/>
<organism evidence="2">
    <name type="scientific">hydrothermal vent metagenome</name>
    <dbReference type="NCBI Taxonomy" id="652676"/>
    <lineage>
        <taxon>unclassified sequences</taxon>
        <taxon>metagenomes</taxon>
        <taxon>ecological metagenomes</taxon>
    </lineage>
</organism>
<protein>
    <submittedName>
        <fullName evidence="2">Mobile element protein</fullName>
    </submittedName>
</protein>
<accession>A0A3B1B936</accession>
<gene>
    <name evidence="2" type="ORF">MNBD_NITROSPINAE04-2408</name>
</gene>
<dbReference type="InterPro" id="IPR008490">
    <property type="entry name" value="Transposase_InsH_N"/>
</dbReference>
<evidence type="ECO:0000313" key="2">
    <source>
        <dbReference type="EMBL" id="VAX14796.1"/>
    </source>
</evidence>
<sequence length="115" mass="13850">MQAKELDNQGFLFKIRLDRLCNQNDQMYRLANVIQWSAFDETFGKLYSERLGRPAKPTRLMVGLHYRKHAFDLSDDEVVAQWVQNPYWRYFCGCEHFEHEVPINPSLMTKWRHRA</sequence>
<dbReference type="PANTHER" id="PTHR33803">
    <property type="entry name" value="IS1478 TRANSPOSASE"/>
    <property type="match status" value="1"/>
</dbReference>
<name>A0A3B1B936_9ZZZZ</name>
<reference evidence="2" key="1">
    <citation type="submission" date="2018-06" db="EMBL/GenBank/DDBJ databases">
        <authorList>
            <person name="Zhirakovskaya E."/>
        </authorList>
    </citation>
    <scope>NUCLEOTIDE SEQUENCE</scope>
</reference>